<feature type="transmembrane region" description="Helical" evidence="19">
    <location>
        <begin position="29"/>
        <end position="45"/>
    </location>
</feature>
<dbReference type="PANTHER" id="PTHR46382">
    <property type="entry name" value="PHOSPHATIDATE CYTIDYLYLTRANSFERASE"/>
    <property type="match status" value="1"/>
</dbReference>
<evidence type="ECO:0000256" key="1">
    <source>
        <dbReference type="ARBA" id="ARBA00001698"/>
    </source>
</evidence>
<keyword evidence="16" id="KW-0594">Phospholipid biosynthesis</keyword>
<comment type="catalytic activity">
    <reaction evidence="1 18">
        <text>a 1,2-diacyl-sn-glycero-3-phosphate + CTP + H(+) = a CDP-1,2-diacyl-sn-glycerol + diphosphate</text>
        <dbReference type="Rhea" id="RHEA:16229"/>
        <dbReference type="ChEBI" id="CHEBI:15378"/>
        <dbReference type="ChEBI" id="CHEBI:33019"/>
        <dbReference type="ChEBI" id="CHEBI:37563"/>
        <dbReference type="ChEBI" id="CHEBI:58332"/>
        <dbReference type="ChEBI" id="CHEBI:58608"/>
        <dbReference type="EC" id="2.7.7.41"/>
    </reaction>
</comment>
<evidence type="ECO:0000256" key="13">
    <source>
        <dbReference type="ARBA" id="ARBA00022989"/>
    </source>
</evidence>
<keyword evidence="9" id="KW-0444">Lipid biosynthesis</keyword>
<comment type="similarity">
    <text evidence="5 18">Belongs to the CDS family.</text>
</comment>
<feature type="transmembrane region" description="Helical" evidence="19">
    <location>
        <begin position="7"/>
        <end position="23"/>
    </location>
</feature>
<evidence type="ECO:0000256" key="2">
    <source>
        <dbReference type="ARBA" id="ARBA00004651"/>
    </source>
</evidence>
<keyword evidence="11 18" id="KW-0812">Transmembrane</keyword>
<comment type="caution">
    <text evidence="20">The sequence shown here is derived from an EMBL/GenBank/DDBJ whole genome shotgun (WGS) entry which is preliminary data.</text>
</comment>
<feature type="transmembrane region" description="Helical" evidence="19">
    <location>
        <begin position="108"/>
        <end position="124"/>
    </location>
</feature>
<sequence length="269" mass="29009">MLKQRVITGVLLALAVLLGVLLLPSSQFAVISMIVLITLGGWEWANLTGFKHDKPRSIFIGLLLLVAVISYLWTATHWVFIMAGALGWAYALTLMHGYKRDQGLQDKAWLLPISSLWILIPAWLSLIELHTQTPVFVLYLIFLVAIADSSAYFAGKMMGLTKLAPELSPGKTSEGLKGGLFGAGIWALLACFYFGYSFGHAIIFILLSLLVAALSVAGDLYESLLKREAGEKDSGTLLPGHGGILDRVDGLLAALPVFTLGLLIIGDGL</sequence>
<evidence type="ECO:0000256" key="9">
    <source>
        <dbReference type="ARBA" id="ARBA00022516"/>
    </source>
</evidence>
<feature type="transmembrane region" description="Helical" evidence="19">
    <location>
        <begin position="202"/>
        <end position="221"/>
    </location>
</feature>
<protein>
    <recommendedName>
        <fullName evidence="7 18">Phosphatidate cytidylyltransferase</fullName>
        <ecNumber evidence="6 18">2.7.7.41</ecNumber>
    </recommendedName>
</protein>
<evidence type="ECO:0000256" key="14">
    <source>
        <dbReference type="ARBA" id="ARBA00023098"/>
    </source>
</evidence>
<keyword evidence="8" id="KW-1003">Cell membrane</keyword>
<feature type="transmembrane region" description="Helical" evidence="19">
    <location>
        <begin position="176"/>
        <end position="196"/>
    </location>
</feature>
<evidence type="ECO:0000256" key="19">
    <source>
        <dbReference type="SAM" id="Phobius"/>
    </source>
</evidence>
<dbReference type="Pfam" id="PF01148">
    <property type="entry name" value="CTP_transf_1"/>
    <property type="match status" value="1"/>
</dbReference>
<comment type="pathway">
    <text evidence="4">Lipid metabolism.</text>
</comment>
<dbReference type="AlphaFoldDB" id="A0A7V2SYU4"/>
<keyword evidence="14" id="KW-0443">Lipid metabolism</keyword>
<gene>
    <name evidence="20" type="ORF">ENJ51_04060</name>
</gene>
<keyword evidence="12 18" id="KW-0548">Nucleotidyltransferase</keyword>
<evidence type="ECO:0000256" key="18">
    <source>
        <dbReference type="RuleBase" id="RU003938"/>
    </source>
</evidence>
<comment type="subcellular location">
    <subcellularLocation>
        <location evidence="2">Cell membrane</location>
        <topology evidence="2">Multi-pass membrane protein</topology>
    </subcellularLocation>
</comment>
<evidence type="ECO:0000256" key="3">
    <source>
        <dbReference type="ARBA" id="ARBA00005119"/>
    </source>
</evidence>
<keyword evidence="15 19" id="KW-0472">Membrane</keyword>
<evidence type="ECO:0000256" key="11">
    <source>
        <dbReference type="ARBA" id="ARBA00022692"/>
    </source>
</evidence>
<evidence type="ECO:0000313" key="20">
    <source>
        <dbReference type="EMBL" id="HFC91966.1"/>
    </source>
</evidence>
<evidence type="ECO:0000256" key="8">
    <source>
        <dbReference type="ARBA" id="ARBA00022475"/>
    </source>
</evidence>
<evidence type="ECO:0000256" key="12">
    <source>
        <dbReference type="ARBA" id="ARBA00022695"/>
    </source>
</evidence>
<feature type="transmembrane region" description="Helical" evidence="19">
    <location>
        <begin position="136"/>
        <end position="155"/>
    </location>
</feature>
<evidence type="ECO:0000256" key="6">
    <source>
        <dbReference type="ARBA" id="ARBA00012487"/>
    </source>
</evidence>
<accession>A0A7V2SYU4</accession>
<dbReference type="InterPro" id="IPR000374">
    <property type="entry name" value="PC_trans"/>
</dbReference>
<feature type="transmembrane region" description="Helical" evidence="19">
    <location>
        <begin position="79"/>
        <end position="96"/>
    </location>
</feature>
<keyword evidence="13 19" id="KW-1133">Transmembrane helix</keyword>
<evidence type="ECO:0000256" key="17">
    <source>
        <dbReference type="ARBA" id="ARBA00023264"/>
    </source>
</evidence>
<dbReference type="PANTHER" id="PTHR46382:SF1">
    <property type="entry name" value="PHOSPHATIDATE CYTIDYLYLTRANSFERASE"/>
    <property type="match status" value="1"/>
</dbReference>
<dbReference type="UniPathway" id="UPA00557">
    <property type="reaction ID" value="UER00614"/>
</dbReference>
<evidence type="ECO:0000256" key="10">
    <source>
        <dbReference type="ARBA" id="ARBA00022679"/>
    </source>
</evidence>
<keyword evidence="10 18" id="KW-0808">Transferase</keyword>
<dbReference type="EC" id="2.7.7.41" evidence="6 18"/>
<proteinExistence type="inferred from homology"/>
<reference evidence="20" key="1">
    <citation type="journal article" date="2020" name="mSystems">
        <title>Genome- and Community-Level Interaction Insights into Carbon Utilization and Element Cycling Functions of Hydrothermarchaeota in Hydrothermal Sediment.</title>
        <authorList>
            <person name="Zhou Z."/>
            <person name="Liu Y."/>
            <person name="Xu W."/>
            <person name="Pan J."/>
            <person name="Luo Z.H."/>
            <person name="Li M."/>
        </authorList>
    </citation>
    <scope>NUCLEOTIDE SEQUENCE [LARGE SCALE GENOMIC DNA]</scope>
    <source>
        <strain evidence="20">HyVt-493</strain>
    </source>
</reference>
<evidence type="ECO:0000256" key="7">
    <source>
        <dbReference type="ARBA" id="ARBA00019373"/>
    </source>
</evidence>
<comment type="pathway">
    <text evidence="3 18">Phospholipid metabolism; CDP-diacylglycerol biosynthesis; CDP-diacylglycerol from sn-glycerol 3-phosphate: step 3/3.</text>
</comment>
<evidence type="ECO:0000256" key="15">
    <source>
        <dbReference type="ARBA" id="ARBA00023136"/>
    </source>
</evidence>
<feature type="transmembrane region" description="Helical" evidence="19">
    <location>
        <begin position="57"/>
        <end position="73"/>
    </location>
</feature>
<dbReference type="GO" id="GO:0004605">
    <property type="term" value="F:phosphatidate cytidylyltransferase activity"/>
    <property type="evidence" value="ECO:0007669"/>
    <property type="project" value="UniProtKB-EC"/>
</dbReference>
<name>A0A7V2SYU4_LEUMU</name>
<dbReference type="GO" id="GO:0016024">
    <property type="term" value="P:CDP-diacylglycerol biosynthetic process"/>
    <property type="evidence" value="ECO:0007669"/>
    <property type="project" value="UniProtKB-UniPathway"/>
</dbReference>
<keyword evidence="17" id="KW-1208">Phospholipid metabolism</keyword>
<dbReference type="PROSITE" id="PS01315">
    <property type="entry name" value="CDS"/>
    <property type="match status" value="1"/>
</dbReference>
<dbReference type="GO" id="GO:0005886">
    <property type="term" value="C:plasma membrane"/>
    <property type="evidence" value="ECO:0007669"/>
    <property type="project" value="UniProtKB-SubCell"/>
</dbReference>
<evidence type="ECO:0000256" key="4">
    <source>
        <dbReference type="ARBA" id="ARBA00005189"/>
    </source>
</evidence>
<organism evidence="20">
    <name type="scientific">Leucothrix mucor</name>
    <dbReference type="NCBI Taxonomy" id="45248"/>
    <lineage>
        <taxon>Bacteria</taxon>
        <taxon>Pseudomonadati</taxon>
        <taxon>Pseudomonadota</taxon>
        <taxon>Gammaproteobacteria</taxon>
        <taxon>Thiotrichales</taxon>
        <taxon>Thiotrichaceae</taxon>
        <taxon>Leucothrix</taxon>
    </lineage>
</organism>
<dbReference type="EMBL" id="DRMS01000160">
    <property type="protein sequence ID" value="HFC91966.1"/>
    <property type="molecule type" value="Genomic_DNA"/>
</dbReference>
<evidence type="ECO:0000256" key="5">
    <source>
        <dbReference type="ARBA" id="ARBA00010185"/>
    </source>
</evidence>
<dbReference type="Proteomes" id="UP000885750">
    <property type="component" value="Unassembled WGS sequence"/>
</dbReference>
<evidence type="ECO:0000256" key="16">
    <source>
        <dbReference type="ARBA" id="ARBA00023209"/>
    </source>
</evidence>